<dbReference type="Gene3D" id="1.10.10.60">
    <property type="entry name" value="Homeodomain-like"/>
    <property type="match status" value="1"/>
</dbReference>
<dbReference type="SUPFAM" id="SSF48498">
    <property type="entry name" value="Tetracyclin repressor-like, C-terminal domain"/>
    <property type="match status" value="1"/>
</dbReference>
<dbReference type="InterPro" id="IPR001647">
    <property type="entry name" value="HTH_TetR"/>
</dbReference>
<comment type="caution">
    <text evidence="6">The sequence shown here is derived from an EMBL/GenBank/DDBJ whole genome shotgun (WGS) entry which is preliminary data.</text>
</comment>
<dbReference type="PROSITE" id="PS50977">
    <property type="entry name" value="HTH_TETR_2"/>
    <property type="match status" value="1"/>
</dbReference>
<keyword evidence="1" id="KW-0805">Transcription regulation</keyword>
<accession>A0ABW6M4F8</accession>
<evidence type="ECO:0000313" key="7">
    <source>
        <dbReference type="Proteomes" id="UP001601303"/>
    </source>
</evidence>
<sequence>MSDRVVPAADRRRRRPTKQGVVLSEELIVETALRLIEEHGAEALSVRRLGRALGADPSSLYRYFRHTDDLMLAVADELIGRTLRTWRPTGDWLADLRDLGLRMHAGALAHPRAAMLSSYRVTGRVYEIQAVETILGVLRGAGFPDADAVRIYHAYVDQALAFGALDSANTALPKSARDAEAAVWQATYARLPADTHPHIAATARHLVATMRHSSYPAAQDLLLSAAAARLAEIRAGERALPTRSAGRSPSS</sequence>
<keyword evidence="7" id="KW-1185">Reference proteome</keyword>
<keyword evidence="3" id="KW-0804">Transcription</keyword>
<dbReference type="EMBL" id="JBIAHM010000005">
    <property type="protein sequence ID" value="MFE9600358.1"/>
    <property type="molecule type" value="Genomic_DNA"/>
</dbReference>
<evidence type="ECO:0000256" key="1">
    <source>
        <dbReference type="ARBA" id="ARBA00023015"/>
    </source>
</evidence>
<proteinExistence type="predicted"/>
<dbReference type="Pfam" id="PF00440">
    <property type="entry name" value="TetR_N"/>
    <property type="match status" value="1"/>
</dbReference>
<protein>
    <submittedName>
        <fullName evidence="6">TetR/AcrR family transcriptional regulator</fullName>
    </submittedName>
</protein>
<feature type="domain" description="HTH tetR-type" evidence="5">
    <location>
        <begin position="22"/>
        <end position="82"/>
    </location>
</feature>
<reference evidence="6 7" key="1">
    <citation type="submission" date="2024-10" db="EMBL/GenBank/DDBJ databases">
        <title>The Natural Products Discovery Center: Release of the First 8490 Sequenced Strains for Exploring Actinobacteria Biosynthetic Diversity.</title>
        <authorList>
            <person name="Kalkreuter E."/>
            <person name="Kautsar S.A."/>
            <person name="Yang D."/>
            <person name="Bader C.D."/>
            <person name="Teijaro C.N."/>
            <person name="Fluegel L."/>
            <person name="Davis C.M."/>
            <person name="Simpson J.R."/>
            <person name="Lauterbach L."/>
            <person name="Steele A.D."/>
            <person name="Gui C."/>
            <person name="Meng S."/>
            <person name="Li G."/>
            <person name="Viehrig K."/>
            <person name="Ye F."/>
            <person name="Su P."/>
            <person name="Kiefer A.F."/>
            <person name="Nichols A."/>
            <person name="Cepeda A.J."/>
            <person name="Yan W."/>
            <person name="Fan B."/>
            <person name="Jiang Y."/>
            <person name="Adhikari A."/>
            <person name="Zheng C.-J."/>
            <person name="Schuster L."/>
            <person name="Cowan T.M."/>
            <person name="Smanski M.J."/>
            <person name="Chevrette M.G."/>
            <person name="De Carvalho L.P.S."/>
            <person name="Shen B."/>
        </authorList>
    </citation>
    <scope>NUCLEOTIDE SEQUENCE [LARGE SCALE GENOMIC DNA]</scope>
    <source>
        <strain evidence="6 7">NPDC006488</strain>
    </source>
</reference>
<dbReference type="InterPro" id="IPR004111">
    <property type="entry name" value="Repressor_TetR_C"/>
</dbReference>
<name>A0ABW6M4F8_9ACTN</name>
<dbReference type="Gene3D" id="1.10.357.10">
    <property type="entry name" value="Tetracycline Repressor, domain 2"/>
    <property type="match status" value="1"/>
</dbReference>
<feature type="DNA-binding region" description="H-T-H motif" evidence="4">
    <location>
        <begin position="45"/>
        <end position="64"/>
    </location>
</feature>
<keyword evidence="2 4" id="KW-0238">DNA-binding</keyword>
<evidence type="ECO:0000256" key="2">
    <source>
        <dbReference type="ARBA" id="ARBA00023125"/>
    </source>
</evidence>
<dbReference type="InterPro" id="IPR009057">
    <property type="entry name" value="Homeodomain-like_sf"/>
</dbReference>
<evidence type="ECO:0000313" key="6">
    <source>
        <dbReference type="EMBL" id="MFE9600358.1"/>
    </source>
</evidence>
<evidence type="ECO:0000259" key="5">
    <source>
        <dbReference type="PROSITE" id="PS50977"/>
    </source>
</evidence>
<organism evidence="6 7">
    <name type="scientific">Streptomyces hokutonensis</name>
    <dbReference type="NCBI Taxonomy" id="1306990"/>
    <lineage>
        <taxon>Bacteria</taxon>
        <taxon>Bacillati</taxon>
        <taxon>Actinomycetota</taxon>
        <taxon>Actinomycetes</taxon>
        <taxon>Kitasatosporales</taxon>
        <taxon>Streptomycetaceae</taxon>
        <taxon>Streptomyces</taxon>
    </lineage>
</organism>
<dbReference type="Pfam" id="PF02909">
    <property type="entry name" value="TetR_C_1"/>
    <property type="match status" value="1"/>
</dbReference>
<dbReference type="SUPFAM" id="SSF46689">
    <property type="entry name" value="Homeodomain-like"/>
    <property type="match status" value="1"/>
</dbReference>
<gene>
    <name evidence="6" type="ORF">ACFYNQ_17510</name>
</gene>
<dbReference type="RefSeq" id="WP_388106834.1">
    <property type="nucleotide sequence ID" value="NZ_JBIAHM010000005.1"/>
</dbReference>
<dbReference type="InterPro" id="IPR036271">
    <property type="entry name" value="Tet_transcr_reg_TetR-rel_C_sf"/>
</dbReference>
<evidence type="ECO:0000256" key="4">
    <source>
        <dbReference type="PROSITE-ProRule" id="PRU00335"/>
    </source>
</evidence>
<evidence type="ECO:0000256" key="3">
    <source>
        <dbReference type="ARBA" id="ARBA00023163"/>
    </source>
</evidence>
<dbReference type="Proteomes" id="UP001601303">
    <property type="component" value="Unassembled WGS sequence"/>
</dbReference>